<dbReference type="EMBL" id="UINC01170725">
    <property type="protein sequence ID" value="SVD74911.1"/>
    <property type="molecule type" value="Genomic_DNA"/>
</dbReference>
<protein>
    <submittedName>
        <fullName evidence="1">Uncharacterized protein</fullName>
    </submittedName>
</protein>
<evidence type="ECO:0000313" key="1">
    <source>
        <dbReference type="EMBL" id="SVD74911.1"/>
    </source>
</evidence>
<name>A0A382XWQ2_9ZZZZ</name>
<dbReference type="AlphaFoldDB" id="A0A382XWQ2"/>
<accession>A0A382XWQ2</accession>
<organism evidence="1">
    <name type="scientific">marine metagenome</name>
    <dbReference type="NCBI Taxonomy" id="408172"/>
    <lineage>
        <taxon>unclassified sequences</taxon>
        <taxon>metagenomes</taxon>
        <taxon>ecological metagenomes</taxon>
    </lineage>
</organism>
<reference evidence="1" key="1">
    <citation type="submission" date="2018-05" db="EMBL/GenBank/DDBJ databases">
        <authorList>
            <person name="Lanie J.A."/>
            <person name="Ng W.-L."/>
            <person name="Kazmierczak K.M."/>
            <person name="Andrzejewski T.M."/>
            <person name="Davidsen T.M."/>
            <person name="Wayne K.J."/>
            <person name="Tettelin H."/>
            <person name="Glass J.I."/>
            <person name="Rusch D."/>
            <person name="Podicherti R."/>
            <person name="Tsui H.-C.T."/>
            <person name="Winkler M.E."/>
        </authorList>
    </citation>
    <scope>NUCLEOTIDE SEQUENCE</scope>
</reference>
<sequence>MHLDWSPYSTPSENDLEMWFKLGCPTRDSIGDGKGSGNLDSDRLIEAMGRDLCIEGY</sequence>
<proteinExistence type="predicted"/>
<gene>
    <name evidence="1" type="ORF">METZ01_LOCUS427765</name>
</gene>